<dbReference type="InterPro" id="IPR001810">
    <property type="entry name" value="F-box_dom"/>
</dbReference>
<dbReference type="Gene3D" id="1.20.1280.50">
    <property type="match status" value="1"/>
</dbReference>
<evidence type="ECO:0000256" key="1">
    <source>
        <dbReference type="SAM" id="MobiDB-lite"/>
    </source>
</evidence>
<dbReference type="Proteomes" id="UP000184267">
    <property type="component" value="Unassembled WGS sequence"/>
</dbReference>
<dbReference type="InterPro" id="IPR032675">
    <property type="entry name" value="LRR_dom_sf"/>
</dbReference>
<name>A0A1M2W2B7_TRAPU</name>
<protein>
    <recommendedName>
        <fullName evidence="2">F-box domain-containing protein</fullName>
    </recommendedName>
</protein>
<sequence>MPTAGKNEVHEVRSNPLSRCSSLTGVNGPAMANSSSQMSGSLPIKDQFASVIKAFQEQVINETIRFILRYTNSRRSVNRLPPEILRLVFLQYVQTTDFAGLASGKVKDVGWPHTHLRIGDVLLLTHVCKRWREVVHDLPGLWTSIRDAHARETREILSRVKDLPLKVLVSAGKRSDWFWDICMECGSSIQELHWVSAKNNGGDLASIPALDIKAPNVERLSLSRGASDQARYRSASVLRGATANVKVLSLNGINWFPSNHFQALTHLVLSGSVPLNDLLAFMPRCPNLQTLVLRSGVALSTTEALLGANHVRHPQLRRLSVDLDPCRSLPALMSRLDFNRPAAAVDIVMSTLKVQAAPPFSRVDIPDCFTDPLFSPSDYIDKPLTRLYITQSSKNRKWSSLVALNDTGGIRFKSVVPLAFDHAMILNHNVALNQVTEIWLEAIDEAMFQLFVALRQEMPALQTLNIVHPERVAAVRMTITMFVQTLRMPRAAHARSTPLPTPTLRIVLGGAASVDGDKGTYEVLRELCGFSLFREKKNRLVLRATEFPPEFYESVLPALNDNWESVVTEGGAVGEVGVVVPPVVGADPAFSSWEGWFGGHD</sequence>
<dbReference type="EMBL" id="MNAD01000344">
    <property type="protein sequence ID" value="OJT13999.1"/>
    <property type="molecule type" value="Genomic_DNA"/>
</dbReference>
<comment type="caution">
    <text evidence="3">The sequence shown here is derived from an EMBL/GenBank/DDBJ whole genome shotgun (WGS) entry which is preliminary data.</text>
</comment>
<dbReference type="Gene3D" id="3.80.10.10">
    <property type="entry name" value="Ribonuclease Inhibitor"/>
    <property type="match status" value="1"/>
</dbReference>
<proteinExistence type="predicted"/>
<dbReference type="SUPFAM" id="SSF52047">
    <property type="entry name" value="RNI-like"/>
    <property type="match status" value="1"/>
</dbReference>
<reference evidence="3 4" key="1">
    <citation type="submission" date="2016-10" db="EMBL/GenBank/DDBJ databases">
        <title>Genome sequence of the basidiomycete white-rot fungus Trametes pubescens.</title>
        <authorList>
            <person name="Makela M.R."/>
            <person name="Granchi Z."/>
            <person name="Peng M."/>
            <person name="De Vries R.P."/>
            <person name="Grigoriev I."/>
            <person name="Riley R."/>
            <person name="Hilden K."/>
        </authorList>
    </citation>
    <scope>NUCLEOTIDE SEQUENCE [LARGE SCALE GENOMIC DNA]</scope>
    <source>
        <strain evidence="3 4">FBCC735</strain>
    </source>
</reference>
<evidence type="ECO:0000313" key="4">
    <source>
        <dbReference type="Proteomes" id="UP000184267"/>
    </source>
</evidence>
<dbReference type="STRING" id="154538.A0A1M2W2B7"/>
<feature type="region of interest" description="Disordered" evidence="1">
    <location>
        <begin position="1"/>
        <end position="38"/>
    </location>
</feature>
<feature type="domain" description="F-box" evidence="2">
    <location>
        <begin position="78"/>
        <end position="145"/>
    </location>
</feature>
<organism evidence="3 4">
    <name type="scientific">Trametes pubescens</name>
    <name type="common">White-rot fungus</name>
    <dbReference type="NCBI Taxonomy" id="154538"/>
    <lineage>
        <taxon>Eukaryota</taxon>
        <taxon>Fungi</taxon>
        <taxon>Dikarya</taxon>
        <taxon>Basidiomycota</taxon>
        <taxon>Agaricomycotina</taxon>
        <taxon>Agaricomycetes</taxon>
        <taxon>Polyporales</taxon>
        <taxon>Polyporaceae</taxon>
        <taxon>Trametes</taxon>
    </lineage>
</organism>
<evidence type="ECO:0000259" key="2">
    <source>
        <dbReference type="Pfam" id="PF12937"/>
    </source>
</evidence>
<evidence type="ECO:0000313" key="3">
    <source>
        <dbReference type="EMBL" id="OJT13999.1"/>
    </source>
</evidence>
<dbReference type="OMA" id="LAFDHAM"/>
<keyword evidence="4" id="KW-1185">Reference proteome</keyword>
<feature type="compositionally biased region" description="Polar residues" evidence="1">
    <location>
        <begin position="15"/>
        <end position="25"/>
    </location>
</feature>
<dbReference type="OrthoDB" id="3193283at2759"/>
<dbReference type="Pfam" id="PF12937">
    <property type="entry name" value="F-box-like"/>
    <property type="match status" value="1"/>
</dbReference>
<gene>
    <name evidence="3" type="ORF">TRAPUB_9483</name>
</gene>
<accession>A0A1M2W2B7</accession>
<dbReference type="AlphaFoldDB" id="A0A1M2W2B7"/>